<evidence type="ECO:0000313" key="2">
    <source>
        <dbReference type="EMBL" id="CAD7634549.1"/>
    </source>
</evidence>
<proteinExistence type="predicted"/>
<dbReference type="PANTHER" id="PTHR19134:SF449">
    <property type="entry name" value="TYROSINE-PROTEIN PHOSPHATASE 1"/>
    <property type="match status" value="1"/>
</dbReference>
<dbReference type="InterPro" id="IPR050348">
    <property type="entry name" value="Protein-Tyr_Phosphatase"/>
</dbReference>
<feature type="non-terminal residue" evidence="2">
    <location>
        <position position="1"/>
    </location>
</feature>
<name>A0A7R9L5P3_9ACAR</name>
<sequence length="142" mass="16041">MQVYTDDHTIVKLGFKADSVGSDYINANFISGFHSDEEYIACQAPLHSTVNDFFRMVIEHNVMIVVTLTQCIEKGRSKCEKYWPSYDDIEDNDMVRPGGADIDSGTGGHKESPQLTFGDITVELVSERMEGEFIIRELKLIK</sequence>
<dbReference type="GO" id="GO:0004725">
    <property type="term" value="F:protein tyrosine phosphatase activity"/>
    <property type="evidence" value="ECO:0007669"/>
    <property type="project" value="InterPro"/>
</dbReference>
<evidence type="ECO:0000313" key="3">
    <source>
        <dbReference type="Proteomes" id="UP000759131"/>
    </source>
</evidence>
<organism evidence="2">
    <name type="scientific">Medioppia subpectinata</name>
    <dbReference type="NCBI Taxonomy" id="1979941"/>
    <lineage>
        <taxon>Eukaryota</taxon>
        <taxon>Metazoa</taxon>
        <taxon>Ecdysozoa</taxon>
        <taxon>Arthropoda</taxon>
        <taxon>Chelicerata</taxon>
        <taxon>Arachnida</taxon>
        <taxon>Acari</taxon>
        <taxon>Acariformes</taxon>
        <taxon>Sarcoptiformes</taxon>
        <taxon>Oribatida</taxon>
        <taxon>Brachypylina</taxon>
        <taxon>Oppioidea</taxon>
        <taxon>Oppiidae</taxon>
        <taxon>Medioppia</taxon>
    </lineage>
</organism>
<dbReference type="Pfam" id="PF00102">
    <property type="entry name" value="Y_phosphatase"/>
    <property type="match status" value="1"/>
</dbReference>
<dbReference type="SUPFAM" id="SSF52799">
    <property type="entry name" value="(Phosphotyrosine protein) phosphatases II"/>
    <property type="match status" value="1"/>
</dbReference>
<dbReference type="Proteomes" id="UP000759131">
    <property type="component" value="Unassembled WGS sequence"/>
</dbReference>
<keyword evidence="3" id="KW-1185">Reference proteome</keyword>
<dbReference type="InterPro" id="IPR000242">
    <property type="entry name" value="PTP_cat"/>
</dbReference>
<dbReference type="PRINTS" id="PR00700">
    <property type="entry name" value="PRTYPHPHTASE"/>
</dbReference>
<evidence type="ECO:0000259" key="1">
    <source>
        <dbReference type="PROSITE" id="PS50055"/>
    </source>
</evidence>
<dbReference type="EMBL" id="OC869431">
    <property type="protein sequence ID" value="CAD7634549.1"/>
    <property type="molecule type" value="Genomic_DNA"/>
</dbReference>
<gene>
    <name evidence="2" type="ORF">OSB1V03_LOCUS14945</name>
</gene>
<feature type="domain" description="Tyrosine-protein phosphatase" evidence="1">
    <location>
        <begin position="1"/>
        <end position="142"/>
    </location>
</feature>
<dbReference type="PANTHER" id="PTHR19134">
    <property type="entry name" value="RECEPTOR-TYPE TYROSINE-PROTEIN PHOSPHATASE"/>
    <property type="match status" value="1"/>
</dbReference>
<dbReference type="OrthoDB" id="6514329at2759"/>
<protein>
    <recommendedName>
        <fullName evidence="1">Tyrosine-protein phosphatase domain-containing protein</fullName>
    </recommendedName>
</protein>
<dbReference type="SMART" id="SM00194">
    <property type="entry name" value="PTPc"/>
    <property type="match status" value="1"/>
</dbReference>
<dbReference type="AlphaFoldDB" id="A0A7R9L5P3"/>
<dbReference type="EMBL" id="CAJPIZ010014856">
    <property type="protein sequence ID" value="CAG2114979.1"/>
    <property type="molecule type" value="Genomic_DNA"/>
</dbReference>
<reference evidence="2" key="1">
    <citation type="submission" date="2020-11" db="EMBL/GenBank/DDBJ databases">
        <authorList>
            <person name="Tran Van P."/>
        </authorList>
    </citation>
    <scope>NUCLEOTIDE SEQUENCE</scope>
</reference>
<dbReference type="InterPro" id="IPR029021">
    <property type="entry name" value="Prot-tyrosine_phosphatase-like"/>
</dbReference>
<dbReference type="PROSITE" id="PS50055">
    <property type="entry name" value="TYR_PHOSPHATASE_PTP"/>
    <property type="match status" value="1"/>
</dbReference>
<accession>A0A7R9L5P3</accession>
<dbReference type="Gene3D" id="3.90.190.10">
    <property type="entry name" value="Protein tyrosine phosphatase superfamily"/>
    <property type="match status" value="1"/>
</dbReference>